<dbReference type="EMBL" id="SMSE01000001">
    <property type="protein sequence ID" value="TDG15402.1"/>
    <property type="molecule type" value="Genomic_DNA"/>
</dbReference>
<dbReference type="GO" id="GO:0006351">
    <property type="term" value="P:DNA-templated transcription"/>
    <property type="evidence" value="ECO:0007669"/>
    <property type="project" value="TreeGrafter"/>
</dbReference>
<dbReference type="AlphaFoldDB" id="A0A4R5LVH2"/>
<dbReference type="InterPro" id="IPR000847">
    <property type="entry name" value="LysR_HTH_N"/>
</dbReference>
<organism evidence="6 7">
    <name type="scientific">Seongchinamella unica</name>
    <dbReference type="NCBI Taxonomy" id="2547392"/>
    <lineage>
        <taxon>Bacteria</taxon>
        <taxon>Pseudomonadati</taxon>
        <taxon>Pseudomonadota</taxon>
        <taxon>Gammaproteobacteria</taxon>
        <taxon>Cellvibrionales</taxon>
        <taxon>Halieaceae</taxon>
        <taxon>Seongchinamella</taxon>
    </lineage>
</organism>
<evidence type="ECO:0000313" key="7">
    <source>
        <dbReference type="Proteomes" id="UP000295554"/>
    </source>
</evidence>
<dbReference type="FunFam" id="3.40.190.290:FF:000001">
    <property type="entry name" value="Transcriptional regulator, LysR family"/>
    <property type="match status" value="1"/>
</dbReference>
<dbReference type="CDD" id="cd08422">
    <property type="entry name" value="PBP2_CrgA_like"/>
    <property type="match status" value="1"/>
</dbReference>
<keyword evidence="2" id="KW-0805">Transcription regulation</keyword>
<comment type="caution">
    <text evidence="6">The sequence shown here is derived from an EMBL/GenBank/DDBJ whole genome shotgun (WGS) entry which is preliminary data.</text>
</comment>
<keyword evidence="4" id="KW-0804">Transcription</keyword>
<dbReference type="GO" id="GO:0003700">
    <property type="term" value="F:DNA-binding transcription factor activity"/>
    <property type="evidence" value="ECO:0007669"/>
    <property type="project" value="InterPro"/>
</dbReference>
<keyword evidence="3" id="KW-0238">DNA-binding</keyword>
<evidence type="ECO:0000313" key="6">
    <source>
        <dbReference type="EMBL" id="TDG15402.1"/>
    </source>
</evidence>
<evidence type="ECO:0000256" key="4">
    <source>
        <dbReference type="ARBA" id="ARBA00023163"/>
    </source>
</evidence>
<dbReference type="OrthoDB" id="5721010at2"/>
<evidence type="ECO:0000256" key="1">
    <source>
        <dbReference type="ARBA" id="ARBA00009437"/>
    </source>
</evidence>
<dbReference type="GO" id="GO:0043565">
    <property type="term" value="F:sequence-specific DNA binding"/>
    <property type="evidence" value="ECO:0007669"/>
    <property type="project" value="TreeGrafter"/>
</dbReference>
<evidence type="ECO:0000256" key="2">
    <source>
        <dbReference type="ARBA" id="ARBA00023015"/>
    </source>
</evidence>
<dbReference type="Gene3D" id="1.10.10.10">
    <property type="entry name" value="Winged helix-like DNA-binding domain superfamily/Winged helix DNA-binding domain"/>
    <property type="match status" value="1"/>
</dbReference>
<dbReference type="FunFam" id="1.10.10.10:FF:000001">
    <property type="entry name" value="LysR family transcriptional regulator"/>
    <property type="match status" value="1"/>
</dbReference>
<accession>A0A4R5LVH2</accession>
<feature type="domain" description="HTH lysR-type" evidence="5">
    <location>
        <begin position="1"/>
        <end position="59"/>
    </location>
</feature>
<sequence length="298" mass="32204">MDRFLEMQSFATVVDAGSFVGAADALGWSKAAVSRHVNTLESRLGVRLLHRTTRRLSLTVEGEIFLVRCRELLALLEEAEAEVTAGSEVASGLLRVNVPVSFGLRRLASLWGDFRQCHPQVRLDIDLSDRVVDLVEEGYDLAVRIGALSSSSLVARRLTGSRLVVCASPDYLAANGAPSHPRELSDHAVIGYRYSAGGDEWRLEGPQGTVSVRVKPAIQSNNGDTCVAAALAGQGLVMQPDFLVDDAIASGKLVAVMPEFRAGELGVYAVYPSRRHIAPKIRVLIEFLVEQFAIPDPG</sequence>
<gene>
    <name evidence="6" type="ORF">E2F43_03990</name>
</gene>
<dbReference type="PANTHER" id="PTHR30537:SF5">
    <property type="entry name" value="HTH-TYPE TRANSCRIPTIONAL ACTIVATOR TTDR-RELATED"/>
    <property type="match status" value="1"/>
</dbReference>
<comment type="similarity">
    <text evidence="1">Belongs to the LysR transcriptional regulatory family.</text>
</comment>
<name>A0A4R5LVH2_9GAMM</name>
<evidence type="ECO:0000259" key="5">
    <source>
        <dbReference type="PROSITE" id="PS50931"/>
    </source>
</evidence>
<dbReference type="SUPFAM" id="SSF46785">
    <property type="entry name" value="Winged helix' DNA-binding domain"/>
    <property type="match status" value="1"/>
</dbReference>
<dbReference type="SUPFAM" id="SSF53850">
    <property type="entry name" value="Periplasmic binding protein-like II"/>
    <property type="match status" value="1"/>
</dbReference>
<evidence type="ECO:0000256" key="3">
    <source>
        <dbReference type="ARBA" id="ARBA00023125"/>
    </source>
</evidence>
<dbReference type="Pfam" id="PF03466">
    <property type="entry name" value="LysR_substrate"/>
    <property type="match status" value="1"/>
</dbReference>
<protein>
    <submittedName>
        <fullName evidence="6">LysR family transcriptional regulator</fullName>
    </submittedName>
</protein>
<dbReference type="Gene3D" id="3.40.190.290">
    <property type="match status" value="1"/>
</dbReference>
<dbReference type="InterPro" id="IPR036390">
    <property type="entry name" value="WH_DNA-bd_sf"/>
</dbReference>
<dbReference type="PROSITE" id="PS50931">
    <property type="entry name" value="HTH_LYSR"/>
    <property type="match status" value="1"/>
</dbReference>
<keyword evidence="7" id="KW-1185">Reference proteome</keyword>
<dbReference type="PANTHER" id="PTHR30537">
    <property type="entry name" value="HTH-TYPE TRANSCRIPTIONAL REGULATOR"/>
    <property type="match status" value="1"/>
</dbReference>
<dbReference type="InterPro" id="IPR005119">
    <property type="entry name" value="LysR_subst-bd"/>
</dbReference>
<dbReference type="Pfam" id="PF00126">
    <property type="entry name" value="HTH_1"/>
    <property type="match status" value="1"/>
</dbReference>
<proteinExistence type="inferred from homology"/>
<reference evidence="6 7" key="1">
    <citation type="submission" date="2019-03" db="EMBL/GenBank/DDBJ databases">
        <title>Seongchinamella monodicae gen. nov., sp. nov., a novel member of the Gammaproteobacteria isolated from a tidal mudflat of beach.</title>
        <authorList>
            <person name="Yang H.G."/>
            <person name="Kang J.W."/>
            <person name="Lee S.D."/>
        </authorList>
    </citation>
    <scope>NUCLEOTIDE SEQUENCE [LARGE SCALE GENOMIC DNA]</scope>
    <source>
        <strain evidence="6 7">GH4-78</strain>
    </source>
</reference>
<dbReference type="InterPro" id="IPR036388">
    <property type="entry name" value="WH-like_DNA-bd_sf"/>
</dbReference>
<dbReference type="Proteomes" id="UP000295554">
    <property type="component" value="Unassembled WGS sequence"/>
</dbReference>
<dbReference type="RefSeq" id="WP_133209769.1">
    <property type="nucleotide sequence ID" value="NZ_SMSE01000001.1"/>
</dbReference>
<dbReference type="InterPro" id="IPR058163">
    <property type="entry name" value="LysR-type_TF_proteobact-type"/>
</dbReference>